<dbReference type="InParanoid" id="A0A409Y9H4"/>
<evidence type="ECO:0000313" key="1">
    <source>
        <dbReference type="EMBL" id="PPQ99629.1"/>
    </source>
</evidence>
<dbReference type="AlphaFoldDB" id="A0A409Y9H4"/>
<name>A0A409Y9H4_9AGAR</name>
<sequence>MKFASQSMYSGCSLPVEILIFIFNEVKGSTHDAYDKNLQACRQVCKRFDEIILSMFFRRGVDLGYRCQSPPCGNINRDTILKALNRHPCLVNHIRHIFFRSPDSNDINAVRRSNSLNPSLCGTIEAWQDNSPLLHLPNVDTMTVETFSSCNLNQAINYTGPEPISTGLRAFLQHYLRAGTLTTLSISNVYDMPILDVLSSSSLLNISFLDCTFLDFAGGPAQSPMADNLSILSIRRTRDPDSLSVRRTQVPALFPMVALTFMPKIEVVEIRSIPKTQLEFPYPDDFDFDPPVPLTPPHVFHNLLEIKTYNVNDWCKFCPVVEDQDAYVTPFPKLQKMSFCVMMGEQAQANLRFLKHVQSLKELFLYRIAMPQLYGSPELDDDYSTDLQLSAHLAPYAKTLEVLSLDWANNQNFKASSFGYPLNQINLGLESIAGDNVLETLNLSMGIRIPCISAPFRPDLTHLSHLTEILC</sequence>
<evidence type="ECO:0008006" key="3">
    <source>
        <dbReference type="Google" id="ProtNLM"/>
    </source>
</evidence>
<accession>A0A409Y9H4</accession>
<organism evidence="1 2">
    <name type="scientific">Panaeolus cyanescens</name>
    <dbReference type="NCBI Taxonomy" id="181874"/>
    <lineage>
        <taxon>Eukaryota</taxon>
        <taxon>Fungi</taxon>
        <taxon>Dikarya</taxon>
        <taxon>Basidiomycota</taxon>
        <taxon>Agaricomycotina</taxon>
        <taxon>Agaricomycetes</taxon>
        <taxon>Agaricomycetidae</taxon>
        <taxon>Agaricales</taxon>
        <taxon>Agaricineae</taxon>
        <taxon>Galeropsidaceae</taxon>
        <taxon>Panaeolus</taxon>
    </lineage>
</organism>
<dbReference type="EMBL" id="NHTK01001351">
    <property type="protein sequence ID" value="PPQ99629.1"/>
    <property type="molecule type" value="Genomic_DNA"/>
</dbReference>
<proteinExistence type="predicted"/>
<gene>
    <name evidence="1" type="ORF">CVT24_005207</name>
</gene>
<reference evidence="1 2" key="1">
    <citation type="journal article" date="2018" name="Evol. Lett.">
        <title>Horizontal gene cluster transfer increased hallucinogenic mushroom diversity.</title>
        <authorList>
            <person name="Reynolds H.T."/>
            <person name="Vijayakumar V."/>
            <person name="Gluck-Thaler E."/>
            <person name="Korotkin H.B."/>
            <person name="Matheny P.B."/>
            <person name="Slot J.C."/>
        </authorList>
    </citation>
    <scope>NUCLEOTIDE SEQUENCE [LARGE SCALE GENOMIC DNA]</scope>
    <source>
        <strain evidence="1 2">2629</strain>
    </source>
</reference>
<dbReference type="OrthoDB" id="3092454at2759"/>
<evidence type="ECO:0000313" key="2">
    <source>
        <dbReference type="Proteomes" id="UP000284842"/>
    </source>
</evidence>
<protein>
    <recommendedName>
        <fullName evidence="3">F-box domain-containing protein</fullName>
    </recommendedName>
</protein>
<keyword evidence="2" id="KW-1185">Reference proteome</keyword>
<comment type="caution">
    <text evidence="1">The sequence shown here is derived from an EMBL/GenBank/DDBJ whole genome shotgun (WGS) entry which is preliminary data.</text>
</comment>
<dbReference type="Proteomes" id="UP000284842">
    <property type="component" value="Unassembled WGS sequence"/>
</dbReference>